<evidence type="ECO:0000313" key="12">
    <source>
        <dbReference type="EMBL" id="SEJ15890.1"/>
    </source>
</evidence>
<dbReference type="EMBL" id="FNYK01000066">
    <property type="protein sequence ID" value="SEJ15890.1"/>
    <property type="molecule type" value="Genomic_DNA"/>
</dbReference>
<evidence type="ECO:0000256" key="9">
    <source>
        <dbReference type="SAM" id="Coils"/>
    </source>
</evidence>
<dbReference type="Gene3D" id="3.30.70.1660">
    <property type="match status" value="1"/>
</dbReference>
<dbReference type="OrthoDB" id="9806673at2"/>
<name>A0A1H6WSY6_9FIRM</name>
<comment type="function">
    <text evidence="1 8">Peptide chain release factor 1 directs the termination of translation in response to the peptide chain termination codons UAG and UAA.</text>
</comment>
<feature type="modified residue" description="N5-methylglutamine" evidence="8">
    <location>
        <position position="235"/>
    </location>
</feature>
<feature type="domain" description="Prokaryotic-type class I peptide chain release factors" evidence="11">
    <location>
        <begin position="228"/>
        <end position="244"/>
    </location>
</feature>
<dbReference type="HAMAP" id="MF_00093">
    <property type="entry name" value="Rel_fac_1"/>
    <property type="match status" value="1"/>
</dbReference>
<dbReference type="eggNOG" id="COG0216">
    <property type="taxonomic scope" value="Bacteria"/>
</dbReference>
<keyword evidence="4 8" id="KW-0488">Methylation</keyword>
<organism evidence="12 13">
    <name type="scientific">Sharpea azabuensis</name>
    <dbReference type="NCBI Taxonomy" id="322505"/>
    <lineage>
        <taxon>Bacteria</taxon>
        <taxon>Bacillati</taxon>
        <taxon>Bacillota</taxon>
        <taxon>Erysipelotrichia</taxon>
        <taxon>Erysipelotrichales</taxon>
        <taxon>Coprobacillaceae</taxon>
        <taxon>Sharpea</taxon>
    </lineage>
</organism>
<evidence type="ECO:0000256" key="1">
    <source>
        <dbReference type="ARBA" id="ARBA00002986"/>
    </source>
</evidence>
<dbReference type="RefSeq" id="WP_033162162.1">
    <property type="nucleotide sequence ID" value="NZ_CACVTN010000008.1"/>
</dbReference>
<dbReference type="SMART" id="SM00937">
    <property type="entry name" value="PCRF"/>
    <property type="match status" value="1"/>
</dbReference>
<comment type="PTM">
    <text evidence="8">Methylated by PrmC. Methylation increases the termination efficiency of RF1.</text>
</comment>
<reference evidence="13" key="1">
    <citation type="submission" date="2016-10" db="EMBL/GenBank/DDBJ databases">
        <authorList>
            <person name="Varghese N."/>
        </authorList>
    </citation>
    <scope>NUCLEOTIDE SEQUENCE [LARGE SCALE GENOMIC DNA]</scope>
    <source>
        <strain evidence="13">DSM 20406</strain>
    </source>
</reference>
<dbReference type="Gene3D" id="6.10.140.1950">
    <property type="match status" value="1"/>
</dbReference>
<evidence type="ECO:0000256" key="10">
    <source>
        <dbReference type="SAM" id="MobiDB-lite"/>
    </source>
</evidence>
<dbReference type="Pfam" id="PF00472">
    <property type="entry name" value="RF-1"/>
    <property type="match status" value="1"/>
</dbReference>
<keyword evidence="13" id="KW-1185">Reference proteome</keyword>
<dbReference type="Pfam" id="PF03462">
    <property type="entry name" value="PCRF"/>
    <property type="match status" value="1"/>
</dbReference>
<evidence type="ECO:0000256" key="2">
    <source>
        <dbReference type="ARBA" id="ARBA00004496"/>
    </source>
</evidence>
<dbReference type="STRING" id="322505.SAMN04487836_1248"/>
<dbReference type="Gene3D" id="3.30.160.20">
    <property type="match status" value="1"/>
</dbReference>
<dbReference type="PROSITE" id="PS00745">
    <property type="entry name" value="RF_PROK_I"/>
    <property type="match status" value="1"/>
</dbReference>
<evidence type="ECO:0000256" key="4">
    <source>
        <dbReference type="ARBA" id="ARBA00022481"/>
    </source>
</evidence>
<dbReference type="InterPro" id="IPR004373">
    <property type="entry name" value="RF-1"/>
</dbReference>
<dbReference type="GeneID" id="54119561"/>
<dbReference type="InterPro" id="IPR000352">
    <property type="entry name" value="Pep_chain_release_fac_I"/>
</dbReference>
<dbReference type="FunFam" id="3.30.70.1660:FF:000002">
    <property type="entry name" value="Peptide chain release factor 1"/>
    <property type="match status" value="1"/>
</dbReference>
<feature type="region of interest" description="Disordered" evidence="10">
    <location>
        <begin position="286"/>
        <end position="311"/>
    </location>
</feature>
<protein>
    <recommendedName>
        <fullName evidence="7 8">Peptide chain release factor 1</fullName>
        <shortName evidence="8">RF-1</shortName>
    </recommendedName>
</protein>
<keyword evidence="5 8" id="KW-0963">Cytoplasm</keyword>
<feature type="coiled-coil region" evidence="9">
    <location>
        <begin position="1"/>
        <end position="96"/>
    </location>
</feature>
<keyword evidence="9" id="KW-0175">Coiled coil</keyword>
<dbReference type="FunFam" id="3.30.160.20:FF:000004">
    <property type="entry name" value="Peptide chain release factor 1"/>
    <property type="match status" value="1"/>
</dbReference>
<dbReference type="FunFam" id="3.30.70.1660:FF:000004">
    <property type="entry name" value="Peptide chain release factor 1"/>
    <property type="match status" value="1"/>
</dbReference>
<evidence type="ECO:0000256" key="5">
    <source>
        <dbReference type="ARBA" id="ARBA00022490"/>
    </source>
</evidence>
<dbReference type="SUPFAM" id="SSF75620">
    <property type="entry name" value="Release factor"/>
    <property type="match status" value="1"/>
</dbReference>
<dbReference type="NCBIfam" id="TIGR00019">
    <property type="entry name" value="prfA"/>
    <property type="match status" value="1"/>
</dbReference>
<evidence type="ECO:0000256" key="3">
    <source>
        <dbReference type="ARBA" id="ARBA00010835"/>
    </source>
</evidence>
<keyword evidence="6 8" id="KW-0648">Protein biosynthesis</keyword>
<evidence type="ECO:0000256" key="6">
    <source>
        <dbReference type="ARBA" id="ARBA00022917"/>
    </source>
</evidence>
<evidence type="ECO:0000256" key="8">
    <source>
        <dbReference type="HAMAP-Rule" id="MF_00093"/>
    </source>
</evidence>
<accession>A0A1H6WSY6</accession>
<dbReference type="InterPro" id="IPR045853">
    <property type="entry name" value="Pep_chain_release_fac_I_sf"/>
</dbReference>
<dbReference type="InterPro" id="IPR005139">
    <property type="entry name" value="PCRF"/>
</dbReference>
<dbReference type="GO" id="GO:0005829">
    <property type="term" value="C:cytosol"/>
    <property type="evidence" value="ECO:0007669"/>
    <property type="project" value="UniProtKB-ARBA"/>
</dbReference>
<comment type="similarity">
    <text evidence="3 8">Belongs to the prokaryotic/mitochondrial release factor family.</text>
</comment>
<dbReference type="NCBIfam" id="NF001859">
    <property type="entry name" value="PRK00591.1"/>
    <property type="match status" value="1"/>
</dbReference>
<comment type="subcellular location">
    <subcellularLocation>
        <location evidence="2 8">Cytoplasm</location>
    </subcellularLocation>
</comment>
<evidence type="ECO:0000313" key="13">
    <source>
        <dbReference type="Proteomes" id="UP000183028"/>
    </source>
</evidence>
<proteinExistence type="inferred from homology"/>
<evidence type="ECO:0000256" key="7">
    <source>
        <dbReference type="ARBA" id="ARBA00050039"/>
    </source>
</evidence>
<dbReference type="AlphaFoldDB" id="A0A1H6WSY6"/>
<dbReference type="PANTHER" id="PTHR43804">
    <property type="entry name" value="LD18447P"/>
    <property type="match status" value="1"/>
</dbReference>
<dbReference type="GO" id="GO:0016149">
    <property type="term" value="F:translation release factor activity, codon specific"/>
    <property type="evidence" value="ECO:0007669"/>
    <property type="project" value="UniProtKB-UniRule"/>
</dbReference>
<dbReference type="PANTHER" id="PTHR43804:SF7">
    <property type="entry name" value="LD18447P"/>
    <property type="match status" value="1"/>
</dbReference>
<sequence length="360" mass="40769">MNTLLERLETVEKRYDELTQILMDPSIANDVSKMTAASKEQASLEKAYNMCQEYKSLLDGIEEAKELLKESDPEIREMAKEEYETLTKRQPELEQEIQLELIPKDPNDDKDVIMEIRGAAGGDEGNIFAGDLFRMYSKYAESQGWKIEVNEAQTSEAGGYSLIAFTVSGDHVYSKLKYESGSHRVQRVPKTESQGRIQTSTATVLVMPEVDEVEVHIDPKDLRIDTYRSSGAGGQHINKTDSAVRITHLPTGIVATSQDGRSQHDNRDKAMQTLRARVYQHFQDQQASAIESERKSKVGSGDRSEKIRTYNYPQNRVTDHRIGLTIQQLDKIMDGKLDDIIQALINEDQRLKLLGEQNDN</sequence>
<gene>
    <name evidence="8" type="primary">prfA</name>
    <name evidence="12" type="ORF">SAMN04487834_10669</name>
</gene>
<dbReference type="InterPro" id="IPR050057">
    <property type="entry name" value="Prokaryotic/Mito_RF"/>
</dbReference>
<dbReference type="Proteomes" id="UP000183028">
    <property type="component" value="Unassembled WGS sequence"/>
</dbReference>
<evidence type="ECO:0000259" key="11">
    <source>
        <dbReference type="PROSITE" id="PS00745"/>
    </source>
</evidence>
<feature type="compositionally biased region" description="Basic and acidic residues" evidence="10">
    <location>
        <begin position="291"/>
        <end position="308"/>
    </location>
</feature>